<feature type="chain" id="PRO_5028926455" evidence="1">
    <location>
        <begin position="18"/>
        <end position="309"/>
    </location>
</feature>
<dbReference type="RefSeq" id="WP_180905931.1">
    <property type="nucleotide sequence ID" value="NZ_CP040908.1"/>
</dbReference>
<gene>
    <name evidence="2" type="ORF">FH779_02520</name>
</gene>
<dbReference type="GeneID" id="78400306"/>
<reference evidence="2 3" key="1">
    <citation type="submission" date="2019-06" db="EMBL/GenBank/DDBJ databases">
        <title>Emergence of pandrug resistant Empedobacter falsenii in China.</title>
        <authorList>
            <person name="Dong N."/>
            <person name="Chen S."/>
            <person name="Zhang R."/>
        </authorList>
    </citation>
    <scope>NUCLEOTIDE SEQUENCE [LARGE SCALE GENOMIC DNA]</scope>
    <source>
        <strain evidence="2 3">1681-1</strain>
    </source>
</reference>
<dbReference type="Proteomes" id="UP000510643">
    <property type="component" value="Chromosome"/>
</dbReference>
<feature type="signal peptide" evidence="1">
    <location>
        <begin position="1"/>
        <end position="17"/>
    </location>
</feature>
<dbReference type="AlphaFoldDB" id="A0A7H9DPF5"/>
<keyword evidence="1" id="KW-0732">Signal</keyword>
<evidence type="ECO:0000256" key="1">
    <source>
        <dbReference type="SAM" id="SignalP"/>
    </source>
</evidence>
<sequence>MKKILLSIIVLSSAVNAQVALSTNVTNDNLILDSKQSTTSTKNDKTFVLPRNAMKDRKDKTNVDLSLGSNLQSGLLIYNTNTSLGNDKGPYFWYNYTSSLGAWTPFVSTKNEGSLTNLANLKNYPLPSTTDIVSATNNPTTGPYANSWQNNLGDLITDTSKRWQVLPNFTQEFQIYNSKNIIFYRLTGFVEAYSASAEKAISYDVGIFVDGKLTVYSPFSLAGNSTRNCMYNVFSLRGLTNDLSNGKHTIQVAVKNRNILNSNATVNVTYNSRNSNCGISSTDGYLPNQSVNEGLLSIKIQENPSILNN</sequence>
<name>A0A7H9DPF5_9FLAO</name>
<organism evidence="2 3">
    <name type="scientific">Empedobacter falsenii</name>
    <dbReference type="NCBI Taxonomy" id="343874"/>
    <lineage>
        <taxon>Bacteria</taxon>
        <taxon>Pseudomonadati</taxon>
        <taxon>Bacteroidota</taxon>
        <taxon>Flavobacteriia</taxon>
        <taxon>Flavobacteriales</taxon>
        <taxon>Weeksellaceae</taxon>
        <taxon>Empedobacter</taxon>
    </lineage>
</organism>
<dbReference type="KEGG" id="efal:FH779_02520"/>
<dbReference type="EMBL" id="CP040908">
    <property type="protein sequence ID" value="QLL57027.1"/>
    <property type="molecule type" value="Genomic_DNA"/>
</dbReference>
<proteinExistence type="predicted"/>
<evidence type="ECO:0000313" key="3">
    <source>
        <dbReference type="Proteomes" id="UP000510643"/>
    </source>
</evidence>
<protein>
    <submittedName>
        <fullName evidence="2">Uncharacterized protein</fullName>
    </submittedName>
</protein>
<evidence type="ECO:0000313" key="2">
    <source>
        <dbReference type="EMBL" id="QLL57027.1"/>
    </source>
</evidence>
<accession>A0A7H9DPF5</accession>
<keyword evidence="3" id="KW-1185">Reference proteome</keyword>